<evidence type="ECO:0008006" key="3">
    <source>
        <dbReference type="Google" id="ProtNLM"/>
    </source>
</evidence>
<gene>
    <name evidence="1" type="ORF">SAMN04487908_1219</name>
</gene>
<name>A0A1M6KQR4_9FLAO</name>
<reference evidence="2" key="1">
    <citation type="submission" date="2016-11" db="EMBL/GenBank/DDBJ databases">
        <authorList>
            <person name="Varghese N."/>
            <person name="Submissions S."/>
        </authorList>
    </citation>
    <scope>NUCLEOTIDE SEQUENCE [LARGE SCALE GENOMIC DNA]</scope>
    <source>
        <strain evidence="2">DSM 26349</strain>
    </source>
</reference>
<accession>A0A1M6KQR4</accession>
<dbReference type="RefSeq" id="WP_073219881.1">
    <property type="nucleotide sequence ID" value="NZ_FNNS01000015.1"/>
</dbReference>
<dbReference type="EMBL" id="FQYV01000021">
    <property type="protein sequence ID" value="SHJ61224.1"/>
    <property type="molecule type" value="Genomic_DNA"/>
</dbReference>
<protein>
    <recommendedName>
        <fullName evidence="3">Cell wall anchor protein</fullName>
    </recommendedName>
</protein>
<evidence type="ECO:0000313" key="1">
    <source>
        <dbReference type="EMBL" id="SHJ61224.1"/>
    </source>
</evidence>
<proteinExistence type="predicted"/>
<organism evidence="1 2">
    <name type="scientific">Aequorivita viscosa</name>
    <dbReference type="NCBI Taxonomy" id="797419"/>
    <lineage>
        <taxon>Bacteria</taxon>
        <taxon>Pseudomonadati</taxon>
        <taxon>Bacteroidota</taxon>
        <taxon>Flavobacteriia</taxon>
        <taxon>Flavobacteriales</taxon>
        <taxon>Flavobacteriaceae</taxon>
        <taxon>Aequorivita</taxon>
    </lineage>
</organism>
<keyword evidence="2" id="KW-1185">Reference proteome</keyword>
<sequence>MNFSKFSNLQKPFHRQLVYVWLLLVSVSINAQVGIGTTDPQPSSILEIKSNSQGLLVPRMTTAERTAIVDAANSLLVYDTDLKTYFYYDDAPSNSKWIKISSEFQKRNNFKLVKSVADLAPELASGGGSKYLLDTNTFYEINGTINLAFPIDLNNAYISGVNTNKDILVRTSGNVFTGTNGGSIKNLTITGGGTVFQITGGTTLIVQNTIISNMASVGTISNVWMYFGNIIQYLNNNAGITYSNISNLLLSNQGWFDSNKGTYEKFTGTFGLIEKVSGFSTANGSAVAMDFSSNPTVSNGVILNVAFSGTSTQYVKGYAPAPYVGYNFTNKWTVNCPGIPHESDGVATGDIVLDLGVGSSVSTTFTGTGASSRKKLSGTTISNNLLRFEKSGDNKIIYRGSKKRYFQVNASLSFQSTTNNATIYIFYIAKGSGSGAASVVLDSKVYGRTASSTTYSSVPIVATIELGKDDYIEVWAERYSGSAQMNVHSLSLSAQ</sequence>
<dbReference type="AlphaFoldDB" id="A0A1M6KQR4"/>
<dbReference type="Proteomes" id="UP000184172">
    <property type="component" value="Unassembled WGS sequence"/>
</dbReference>
<dbReference type="STRING" id="797419.SAMN05216556_11514"/>
<dbReference type="OrthoDB" id="581140at2"/>
<evidence type="ECO:0000313" key="2">
    <source>
        <dbReference type="Proteomes" id="UP000184172"/>
    </source>
</evidence>